<dbReference type="AlphaFoldDB" id="A0A9Q8Z572"/>
<protein>
    <submittedName>
        <fullName evidence="2">Uncharacterized protein</fullName>
    </submittedName>
</protein>
<reference evidence="2" key="1">
    <citation type="submission" date="2021-12" db="EMBL/GenBank/DDBJ databases">
        <title>Curvularia clavata genome.</title>
        <authorList>
            <person name="Cao Y."/>
        </authorList>
    </citation>
    <scope>NUCLEOTIDE SEQUENCE</scope>
    <source>
        <strain evidence="2">Yc1106</strain>
    </source>
</reference>
<evidence type="ECO:0000313" key="2">
    <source>
        <dbReference type="EMBL" id="USP75079.1"/>
    </source>
</evidence>
<dbReference type="Proteomes" id="UP001056012">
    <property type="component" value="Chromosome 2"/>
</dbReference>
<evidence type="ECO:0000256" key="1">
    <source>
        <dbReference type="SAM" id="Coils"/>
    </source>
</evidence>
<evidence type="ECO:0000313" key="3">
    <source>
        <dbReference type="Proteomes" id="UP001056012"/>
    </source>
</evidence>
<dbReference type="VEuPathDB" id="FungiDB:yc1106_02353"/>
<keyword evidence="3" id="KW-1185">Reference proteome</keyword>
<gene>
    <name evidence="2" type="ORF">yc1106_02353</name>
</gene>
<feature type="coiled-coil region" evidence="1">
    <location>
        <begin position="123"/>
        <end position="150"/>
    </location>
</feature>
<organism evidence="2 3">
    <name type="scientific">Curvularia clavata</name>
    <dbReference type="NCBI Taxonomy" id="95742"/>
    <lineage>
        <taxon>Eukaryota</taxon>
        <taxon>Fungi</taxon>
        <taxon>Dikarya</taxon>
        <taxon>Ascomycota</taxon>
        <taxon>Pezizomycotina</taxon>
        <taxon>Dothideomycetes</taxon>
        <taxon>Pleosporomycetidae</taxon>
        <taxon>Pleosporales</taxon>
        <taxon>Pleosporineae</taxon>
        <taxon>Pleosporaceae</taxon>
        <taxon>Curvularia</taxon>
    </lineage>
</organism>
<keyword evidence="1" id="KW-0175">Coiled coil</keyword>
<dbReference type="EMBL" id="CP089275">
    <property type="protein sequence ID" value="USP75079.1"/>
    <property type="molecule type" value="Genomic_DNA"/>
</dbReference>
<name>A0A9Q8Z572_CURCL</name>
<proteinExistence type="predicted"/>
<dbReference type="OrthoDB" id="3689524at2759"/>
<sequence length="341" mass="38912">MSTDERGFDLPLQPSQLNLYMNLPPPPPPPQSNIPPLVRAETPVEQLGELTEGRRAQEFYEIEKQHDKIMAAREDLTGYRSQMKTEREKIRKIREQTGAQEGSVINQLRTFLHKQNITLSREIEETFEQTDALRDQLGLLEAEYDDFEQDYTMKEVEHTGKEMHFIEKLRSVHSRCPAASTSMQAQINVDIVDGAPLNPTRDWEVFKQSNEVPDATSSEKALQLCVQTKVDPEAQEIDERQATNIVLFANKPNVDNWLVNTIFQSPITQASLEESDQDDLMEKALQDWHCLGTIGAQFKSEELEGYPSRPKEKQDSVLSSSGIISCDEPVLVLHTKEFRQS</sequence>
<accession>A0A9Q8Z572</accession>